<proteinExistence type="inferred from homology"/>
<dbReference type="PROSITE" id="PS51358">
    <property type="entry name" value="NOP"/>
    <property type="match status" value="1"/>
</dbReference>
<dbReference type="SUPFAM" id="SSF89124">
    <property type="entry name" value="Nop domain"/>
    <property type="match status" value="1"/>
</dbReference>
<dbReference type="Gene3D" id="1.10.287.4070">
    <property type="match status" value="1"/>
</dbReference>
<dbReference type="InterPro" id="IPR012976">
    <property type="entry name" value="NOSIC"/>
</dbReference>
<reference evidence="8" key="1">
    <citation type="journal article" date="2020" name="Stud. Mycol.">
        <title>101 Dothideomycetes genomes: a test case for predicting lifestyles and emergence of pathogens.</title>
        <authorList>
            <person name="Haridas S."/>
            <person name="Albert R."/>
            <person name="Binder M."/>
            <person name="Bloem J."/>
            <person name="Labutti K."/>
            <person name="Salamov A."/>
            <person name="Andreopoulos B."/>
            <person name="Baker S."/>
            <person name="Barry K."/>
            <person name="Bills G."/>
            <person name="Bluhm B."/>
            <person name="Cannon C."/>
            <person name="Castanera R."/>
            <person name="Culley D."/>
            <person name="Daum C."/>
            <person name="Ezra D."/>
            <person name="Gonzalez J."/>
            <person name="Henrissat B."/>
            <person name="Kuo A."/>
            <person name="Liang C."/>
            <person name="Lipzen A."/>
            <person name="Lutzoni F."/>
            <person name="Magnuson J."/>
            <person name="Mondo S."/>
            <person name="Nolan M."/>
            <person name="Ohm R."/>
            <person name="Pangilinan J."/>
            <person name="Park H.-J."/>
            <person name="Ramirez L."/>
            <person name="Alfaro M."/>
            <person name="Sun H."/>
            <person name="Tritt A."/>
            <person name="Yoshinaga Y."/>
            <person name="Zwiers L.-H."/>
            <person name="Turgeon B."/>
            <person name="Goodwin S."/>
            <person name="Spatafora J."/>
            <person name="Crous P."/>
            <person name="Grigoriev I."/>
        </authorList>
    </citation>
    <scope>NUCLEOTIDE SEQUENCE</scope>
    <source>
        <strain evidence="8">ATCC 16933</strain>
    </source>
</reference>
<feature type="compositionally biased region" description="Basic and acidic residues" evidence="6">
    <location>
        <begin position="460"/>
        <end position="470"/>
    </location>
</feature>
<evidence type="ECO:0000256" key="5">
    <source>
        <dbReference type="ARBA" id="ARBA00040742"/>
    </source>
</evidence>
<feature type="region of interest" description="Disordered" evidence="6">
    <location>
        <begin position="448"/>
        <end position="508"/>
    </location>
</feature>
<protein>
    <recommendedName>
        <fullName evidence="5">Nucleolar protein 56</fullName>
    </recommendedName>
</protein>
<evidence type="ECO:0000256" key="2">
    <source>
        <dbReference type="ARBA" id="ARBA00009211"/>
    </source>
</evidence>
<dbReference type="InterPro" id="IPR002687">
    <property type="entry name" value="Nop_dom"/>
</dbReference>
<dbReference type="SMART" id="SM00931">
    <property type="entry name" value="NOSIC"/>
    <property type="match status" value="1"/>
</dbReference>
<dbReference type="EMBL" id="MU001675">
    <property type="protein sequence ID" value="KAF2459552.1"/>
    <property type="molecule type" value="Genomic_DNA"/>
</dbReference>
<feature type="domain" description="Nop" evidence="7">
    <location>
        <begin position="299"/>
        <end position="417"/>
    </location>
</feature>
<dbReference type="GO" id="GO:0042254">
    <property type="term" value="P:ribosome biogenesis"/>
    <property type="evidence" value="ECO:0007669"/>
    <property type="project" value="UniProtKB-KW"/>
</dbReference>
<dbReference type="PANTHER" id="PTHR10894">
    <property type="entry name" value="NUCLEOLAR PROTEIN 5 NUCLEOLAR PROTEIN NOP5 NOP58"/>
    <property type="match status" value="1"/>
</dbReference>
<dbReference type="InterPro" id="IPR036070">
    <property type="entry name" value="Nop_dom_sf"/>
</dbReference>
<gene>
    <name evidence="8" type="ORF">BDY21DRAFT_282296</name>
</gene>
<dbReference type="GO" id="GO:0030515">
    <property type="term" value="F:snoRNA binding"/>
    <property type="evidence" value="ECO:0007669"/>
    <property type="project" value="InterPro"/>
</dbReference>
<dbReference type="PANTHER" id="PTHR10894:SF0">
    <property type="entry name" value="NUCLEOLAR PROTEIN 56"/>
    <property type="match status" value="1"/>
</dbReference>
<evidence type="ECO:0000256" key="3">
    <source>
        <dbReference type="ARBA" id="ARBA00022517"/>
    </source>
</evidence>
<feature type="compositionally biased region" description="Basic residues" evidence="6">
    <location>
        <begin position="471"/>
        <end position="488"/>
    </location>
</feature>
<evidence type="ECO:0000313" key="8">
    <source>
        <dbReference type="EMBL" id="KAF2459552.1"/>
    </source>
</evidence>
<evidence type="ECO:0000259" key="7">
    <source>
        <dbReference type="PROSITE" id="PS51358"/>
    </source>
</evidence>
<feature type="compositionally biased region" description="Basic residues" evidence="6">
    <location>
        <begin position="497"/>
        <end position="508"/>
    </location>
</feature>
<evidence type="ECO:0000256" key="4">
    <source>
        <dbReference type="ARBA" id="ARBA00023242"/>
    </source>
</evidence>
<dbReference type="GO" id="GO:0031428">
    <property type="term" value="C:box C/D methylation guide snoRNP complex"/>
    <property type="evidence" value="ECO:0007669"/>
    <property type="project" value="InterPro"/>
</dbReference>
<organism evidence="8 9">
    <name type="scientific">Lineolata rhizophorae</name>
    <dbReference type="NCBI Taxonomy" id="578093"/>
    <lineage>
        <taxon>Eukaryota</taxon>
        <taxon>Fungi</taxon>
        <taxon>Dikarya</taxon>
        <taxon>Ascomycota</taxon>
        <taxon>Pezizomycotina</taxon>
        <taxon>Dothideomycetes</taxon>
        <taxon>Dothideomycetes incertae sedis</taxon>
        <taxon>Lineolatales</taxon>
        <taxon>Lineolataceae</taxon>
        <taxon>Lineolata</taxon>
    </lineage>
</organism>
<dbReference type="InterPro" id="IPR042239">
    <property type="entry name" value="Nop_C"/>
</dbReference>
<name>A0A6A6P722_9PEZI</name>
<evidence type="ECO:0000256" key="1">
    <source>
        <dbReference type="ARBA" id="ARBA00004604"/>
    </source>
</evidence>
<keyword evidence="3" id="KW-0690">Ribosome biogenesis</keyword>
<dbReference type="GO" id="GO:0032040">
    <property type="term" value="C:small-subunit processome"/>
    <property type="evidence" value="ECO:0007669"/>
    <property type="project" value="InterPro"/>
</dbReference>
<keyword evidence="4" id="KW-0539">Nucleus</keyword>
<evidence type="ECO:0000256" key="6">
    <source>
        <dbReference type="SAM" id="MobiDB-lite"/>
    </source>
</evidence>
<keyword evidence="9" id="KW-1185">Reference proteome</keyword>
<dbReference type="InterPro" id="IPR012974">
    <property type="entry name" value="NOP58/56_N"/>
</dbReference>
<dbReference type="OrthoDB" id="6780543at2759"/>
<dbReference type="Proteomes" id="UP000799766">
    <property type="component" value="Unassembled WGS sequence"/>
</dbReference>
<evidence type="ECO:0000313" key="9">
    <source>
        <dbReference type="Proteomes" id="UP000799766"/>
    </source>
</evidence>
<dbReference type="Pfam" id="PF01798">
    <property type="entry name" value="Nop"/>
    <property type="match status" value="1"/>
</dbReference>
<feature type="compositionally biased region" description="Acidic residues" evidence="6">
    <location>
        <begin position="448"/>
        <end position="459"/>
    </location>
</feature>
<sequence length="508" mass="56219">MAEYLLFESPVGYAVFNVTMKPDTVGSQLKEVQDALQKLDKFGKMVKLVSFIPFQNSDMALENLNELSEGLLPEHLRNVLEANLPQGSKKNKVVLGVAEKNLAGSIRDAFPHVECETPDTSDVVGDLLRGIRLHFAKMTKTLQTADVDAAQHGLGHAYSRAKVKFNVNRNDNHIIQSIATLDSLDKTVNLLAMRTREWYSWHFPELKNIVSDNEQYCRLVLFIGDKATLTDDKLHDLAALVNDDEGVAKAVISNAKTSFGNEVMELDMIQGRELAQQAVREFEHRRSLAAYLVNKMSAVAPNLAALIGETVGARLIQKAGSLTNLSKCSASTVQILGAEKALFRALKSKSATPKYGIIYHSSFIGRAAPKNKGRISRFLANKASIASRIDSFSTEPTTAYGDALKAQVEERLNFYASGGAMTKNDVAMENAMNAVLNKLDDIADETEAGAGEDESMDTEWNEKRKEAKEKKKEKKERKEKKEKEKKRKSMEAEDGKKHKKKKSKPAGA</sequence>
<dbReference type="FunFam" id="1.10.246.90:FF:000001">
    <property type="entry name" value="Nucleolar protein 56"/>
    <property type="match status" value="1"/>
</dbReference>
<comment type="similarity">
    <text evidence="2">Belongs to the NOP5/NOP56 family.</text>
</comment>
<dbReference type="Pfam" id="PF08156">
    <property type="entry name" value="NOP5NT"/>
    <property type="match status" value="1"/>
</dbReference>
<comment type="subcellular location">
    <subcellularLocation>
        <location evidence="1">Nucleus</location>
        <location evidence="1">Nucleolus</location>
    </subcellularLocation>
</comment>
<dbReference type="AlphaFoldDB" id="A0A6A6P722"/>
<dbReference type="Gene3D" id="1.10.246.90">
    <property type="entry name" value="Nop domain"/>
    <property type="match status" value="1"/>
</dbReference>
<accession>A0A6A6P722</accession>
<dbReference type="InterPro" id="IPR045056">
    <property type="entry name" value="Nop56/Nop58"/>
</dbReference>